<reference evidence="6 7" key="1">
    <citation type="submission" date="2018-01" db="EMBL/GenBank/DDBJ databases">
        <title>The draft genome sequence of Cohaesibacter sp. H1304.</title>
        <authorList>
            <person name="Wang N.-N."/>
            <person name="Du Z.-J."/>
        </authorList>
    </citation>
    <scope>NUCLEOTIDE SEQUENCE [LARGE SCALE GENOMIC DNA]</scope>
    <source>
        <strain evidence="6 7">H1304</strain>
    </source>
</reference>
<proteinExistence type="predicted"/>
<feature type="transmembrane region" description="Helical" evidence="4">
    <location>
        <begin position="141"/>
        <end position="158"/>
    </location>
</feature>
<evidence type="ECO:0000256" key="2">
    <source>
        <dbReference type="ARBA" id="ARBA00022989"/>
    </source>
</evidence>
<sequence>MTNYAIDDRLARRNSIILAGAQSFAGAMPTIVVAMGGLVGYFLLGADKSLATVPVSSYVFGTAAMIYPAAFLMKRLGRKLGFLIGAFGSSLAGLLSCFAILQGSFWLFCFGTFLSGAGQAFVAQYRFAAADTASEAFRPKAISWVMVGGILAGIIGPQTSILTKDLFEPVLFAGAFLGQAVLGLVGVLFLLFLQVPDQTKEIQQQGGRPLVEIVSQFRFIVAASCAAVTYALMSFVMTATPLAMIACNHSQEDATLAIQWHVLGMFGPSFFTGSLIQKFGKEKIVVLGLFMLAGCSTVALMGIEVANFWIALILLGVGWNFAFIGATTMLTDCYHPSERAKTQATNDFLVFGTVTIASFSSGGILNAFGWEKLNWVMFPPVVLCLLLLMLQAYKKRTAIV</sequence>
<feature type="transmembrane region" description="Helical" evidence="4">
    <location>
        <begin position="55"/>
        <end position="73"/>
    </location>
</feature>
<dbReference type="OrthoDB" id="8558006at2"/>
<evidence type="ECO:0000256" key="1">
    <source>
        <dbReference type="ARBA" id="ARBA00022692"/>
    </source>
</evidence>
<evidence type="ECO:0000256" key="4">
    <source>
        <dbReference type="SAM" id="Phobius"/>
    </source>
</evidence>
<feature type="transmembrane region" description="Helical" evidence="4">
    <location>
        <begin position="309"/>
        <end position="327"/>
    </location>
</feature>
<comment type="caution">
    <text evidence="6">The sequence shown here is derived from an EMBL/GenBank/DDBJ whole genome shotgun (WGS) entry which is preliminary data.</text>
</comment>
<dbReference type="EMBL" id="PKUQ01000022">
    <property type="protein sequence ID" value="PLW76711.1"/>
    <property type="molecule type" value="Genomic_DNA"/>
</dbReference>
<evidence type="ECO:0000313" key="7">
    <source>
        <dbReference type="Proteomes" id="UP000234881"/>
    </source>
</evidence>
<feature type="transmembrane region" description="Helical" evidence="4">
    <location>
        <begin position="16"/>
        <end position="43"/>
    </location>
</feature>
<organism evidence="6 7">
    <name type="scientific">Cohaesibacter celericrescens</name>
    <dbReference type="NCBI Taxonomy" id="2067669"/>
    <lineage>
        <taxon>Bacteria</taxon>
        <taxon>Pseudomonadati</taxon>
        <taxon>Pseudomonadota</taxon>
        <taxon>Alphaproteobacteria</taxon>
        <taxon>Hyphomicrobiales</taxon>
        <taxon>Cohaesibacteraceae</taxon>
    </lineage>
</organism>
<gene>
    <name evidence="6" type="ORF">C0081_11610</name>
</gene>
<evidence type="ECO:0000256" key="3">
    <source>
        <dbReference type="ARBA" id="ARBA00023136"/>
    </source>
</evidence>
<protein>
    <submittedName>
        <fullName evidence="6">MFS transporter</fullName>
    </submittedName>
</protein>
<feature type="transmembrane region" description="Helical" evidence="4">
    <location>
        <begin position="257"/>
        <end position="277"/>
    </location>
</feature>
<dbReference type="InterPro" id="IPR036259">
    <property type="entry name" value="MFS_trans_sf"/>
</dbReference>
<dbReference type="InterPro" id="IPR011701">
    <property type="entry name" value="MFS"/>
</dbReference>
<dbReference type="RefSeq" id="WP_101534000.1">
    <property type="nucleotide sequence ID" value="NZ_PKUQ01000022.1"/>
</dbReference>
<evidence type="ECO:0000259" key="5">
    <source>
        <dbReference type="PROSITE" id="PS50850"/>
    </source>
</evidence>
<feature type="transmembrane region" description="Helical" evidence="4">
    <location>
        <begin position="284"/>
        <end position="303"/>
    </location>
</feature>
<feature type="transmembrane region" description="Helical" evidence="4">
    <location>
        <begin position="375"/>
        <end position="393"/>
    </location>
</feature>
<feature type="transmembrane region" description="Helical" evidence="4">
    <location>
        <begin position="107"/>
        <end position="129"/>
    </location>
</feature>
<dbReference type="AlphaFoldDB" id="A0A2N5XQC1"/>
<keyword evidence="7" id="KW-1185">Reference proteome</keyword>
<dbReference type="Proteomes" id="UP000234881">
    <property type="component" value="Unassembled WGS sequence"/>
</dbReference>
<keyword evidence="1 4" id="KW-0812">Transmembrane</keyword>
<evidence type="ECO:0000313" key="6">
    <source>
        <dbReference type="EMBL" id="PLW76711.1"/>
    </source>
</evidence>
<keyword evidence="3 4" id="KW-0472">Membrane</keyword>
<dbReference type="PANTHER" id="PTHR23534:SF1">
    <property type="entry name" value="MAJOR FACILITATOR SUPERFAMILY PROTEIN"/>
    <property type="match status" value="1"/>
</dbReference>
<dbReference type="Pfam" id="PF07690">
    <property type="entry name" value="MFS_1"/>
    <property type="match status" value="1"/>
</dbReference>
<dbReference type="Gene3D" id="1.20.1250.20">
    <property type="entry name" value="MFS general substrate transporter like domains"/>
    <property type="match status" value="1"/>
</dbReference>
<name>A0A2N5XQC1_9HYPH</name>
<feature type="transmembrane region" description="Helical" evidence="4">
    <location>
        <begin position="348"/>
        <end position="369"/>
    </location>
</feature>
<accession>A0A2N5XQC1</accession>
<feature type="transmembrane region" description="Helical" evidence="4">
    <location>
        <begin position="170"/>
        <end position="196"/>
    </location>
</feature>
<feature type="domain" description="Major facilitator superfamily (MFS) profile" evidence="5">
    <location>
        <begin position="210"/>
        <end position="400"/>
    </location>
</feature>
<keyword evidence="2 4" id="KW-1133">Transmembrane helix</keyword>
<dbReference type="SUPFAM" id="SSF103473">
    <property type="entry name" value="MFS general substrate transporter"/>
    <property type="match status" value="1"/>
</dbReference>
<dbReference type="PROSITE" id="PS50850">
    <property type="entry name" value="MFS"/>
    <property type="match status" value="1"/>
</dbReference>
<dbReference type="GO" id="GO:0022857">
    <property type="term" value="F:transmembrane transporter activity"/>
    <property type="evidence" value="ECO:0007669"/>
    <property type="project" value="InterPro"/>
</dbReference>
<dbReference type="InterPro" id="IPR020846">
    <property type="entry name" value="MFS_dom"/>
</dbReference>
<feature type="transmembrane region" description="Helical" evidence="4">
    <location>
        <begin position="80"/>
        <end position="101"/>
    </location>
</feature>
<dbReference type="PANTHER" id="PTHR23534">
    <property type="entry name" value="MFS PERMEASE"/>
    <property type="match status" value="1"/>
</dbReference>
<feature type="transmembrane region" description="Helical" evidence="4">
    <location>
        <begin position="217"/>
        <end position="237"/>
    </location>
</feature>